<dbReference type="InterPro" id="IPR014016">
    <property type="entry name" value="UvrD-like_ATP-bd"/>
</dbReference>
<keyword evidence="4 5" id="KW-0067">ATP-binding</keyword>
<dbReference type="STRING" id="1401.BK123_20095"/>
<dbReference type="InterPro" id="IPR027417">
    <property type="entry name" value="P-loop_NTPase"/>
</dbReference>
<comment type="caution">
    <text evidence="7">The sequence shown here is derived from an EMBL/GenBank/DDBJ whole genome shotgun (WGS) entry which is preliminary data.</text>
</comment>
<evidence type="ECO:0000313" key="8">
    <source>
        <dbReference type="Proteomes" id="UP000187074"/>
    </source>
</evidence>
<dbReference type="SUPFAM" id="SSF52540">
    <property type="entry name" value="P-loop containing nucleoside triphosphate hydrolases"/>
    <property type="match status" value="1"/>
</dbReference>
<dbReference type="PANTHER" id="PTHR11070">
    <property type="entry name" value="UVRD / RECB / PCRA DNA HELICASE FAMILY MEMBER"/>
    <property type="match status" value="1"/>
</dbReference>
<dbReference type="PROSITE" id="PS51198">
    <property type="entry name" value="UVRD_HELICASE_ATP_BIND"/>
    <property type="match status" value="1"/>
</dbReference>
<evidence type="ECO:0000256" key="2">
    <source>
        <dbReference type="ARBA" id="ARBA00022801"/>
    </source>
</evidence>
<sequence>MLNPSESAEREYLEFVLKELHRASEELEGKVSDSYKDIIEAKKYLWVNMAQLDAAERAANRVDISLSIDTGEKTVARLQKIRKLLASPYFGRVDFRTNETIEEGVYYIGIHSFTDGGSQEHFIYDWRSPVASLFYDYNVGPASYEAPMGRMQGEVTVKRQYKIKDGHMEYMIESSMNINDDVLQKELSSTSDEKMKNIVATIQQEQNAIIRNETANELIIQGAAGSGKTSVALHRVAFLLYRHKETLTSSNVLIISPHKVFSDYISNVLPELGEEKIMEVTMEELAAKELGGLCQFQTFSEQVNEIVSTHDEQVIERIQYKASMHFVHELEAYMKYADEQFFLPADIQLKDVCILASEIRDIYLSIMTMPLRQRLEKTASILSGRVRTKDGERLTAAEAKKVKTAIKKMFKFQNALSMYKEFFSYRNIPDMFVMKGREMIEYADVFPLLYLKMYLEGSTSYDMVKHLLVDEMQDYTPIQYAVLSRWFSCKKTILGDSNQSVNVYTSTSLHDIKGVFPHADTIELLKSYRSTLEIMKLAKRIHPGSTMIPVERHGEEPQVIRCRDAREELEFIQDLSRHFLDSGMQTMGILCKTSSQARQVYESIRELEGSVNLLDFSSDRFQDGITITFAHMAKGLEFDQVIVPFADAENYRSEMDRSLLYIACTRAMHRLSLTYSGEPAPWLAV</sequence>
<gene>
    <name evidence="7" type="ORF">BK123_20095</name>
</gene>
<evidence type="ECO:0000256" key="1">
    <source>
        <dbReference type="ARBA" id="ARBA00022741"/>
    </source>
</evidence>
<dbReference type="GO" id="GO:0005829">
    <property type="term" value="C:cytosol"/>
    <property type="evidence" value="ECO:0007669"/>
    <property type="project" value="TreeGrafter"/>
</dbReference>
<evidence type="ECO:0000256" key="3">
    <source>
        <dbReference type="ARBA" id="ARBA00022806"/>
    </source>
</evidence>
<dbReference type="EMBL" id="MRTF01000007">
    <property type="protein sequence ID" value="OME90671.1"/>
    <property type="molecule type" value="Genomic_DNA"/>
</dbReference>
<dbReference type="RefSeq" id="WP_076324166.1">
    <property type="nucleotide sequence ID" value="NZ_MRTF01000007.1"/>
</dbReference>
<dbReference type="GO" id="GO:0016787">
    <property type="term" value="F:hydrolase activity"/>
    <property type="evidence" value="ECO:0007669"/>
    <property type="project" value="UniProtKB-UniRule"/>
</dbReference>
<dbReference type="GO" id="GO:0043138">
    <property type="term" value="F:3'-5' DNA helicase activity"/>
    <property type="evidence" value="ECO:0007669"/>
    <property type="project" value="TreeGrafter"/>
</dbReference>
<dbReference type="InterPro" id="IPR027785">
    <property type="entry name" value="UvrD-like_helicase_C"/>
</dbReference>
<accession>A0A1R1AXR4</accession>
<name>A0A1R1AXR4_PAELA</name>
<protein>
    <submittedName>
        <fullName evidence="7">Helicase</fullName>
    </submittedName>
</protein>
<dbReference type="GO" id="GO:0003677">
    <property type="term" value="F:DNA binding"/>
    <property type="evidence" value="ECO:0007669"/>
    <property type="project" value="InterPro"/>
</dbReference>
<evidence type="ECO:0000313" key="7">
    <source>
        <dbReference type="EMBL" id="OME90671.1"/>
    </source>
</evidence>
<dbReference type="Proteomes" id="UP000187074">
    <property type="component" value="Unassembled WGS sequence"/>
</dbReference>
<evidence type="ECO:0000256" key="5">
    <source>
        <dbReference type="PROSITE-ProRule" id="PRU00560"/>
    </source>
</evidence>
<dbReference type="InterPro" id="IPR000212">
    <property type="entry name" value="DNA_helicase_UvrD/REP"/>
</dbReference>
<keyword evidence="2 5" id="KW-0378">Hydrolase</keyword>
<dbReference type="Pfam" id="PF00580">
    <property type="entry name" value="UvrD-helicase"/>
    <property type="match status" value="1"/>
</dbReference>
<dbReference type="GO" id="GO:0000725">
    <property type="term" value="P:recombinational repair"/>
    <property type="evidence" value="ECO:0007669"/>
    <property type="project" value="TreeGrafter"/>
</dbReference>
<feature type="binding site" evidence="5">
    <location>
        <begin position="222"/>
        <end position="229"/>
    </location>
    <ligand>
        <name>ATP</name>
        <dbReference type="ChEBI" id="CHEBI:30616"/>
    </ligand>
</feature>
<evidence type="ECO:0000256" key="4">
    <source>
        <dbReference type="ARBA" id="ARBA00022840"/>
    </source>
</evidence>
<dbReference type="AlphaFoldDB" id="A0A1R1AXR4"/>
<keyword evidence="1 5" id="KW-0547">Nucleotide-binding</keyword>
<dbReference type="OrthoDB" id="9787585at2"/>
<organism evidence="7 8">
    <name type="scientific">Paenibacillus lautus</name>
    <name type="common">Bacillus lautus</name>
    <dbReference type="NCBI Taxonomy" id="1401"/>
    <lineage>
        <taxon>Bacteria</taxon>
        <taxon>Bacillati</taxon>
        <taxon>Bacillota</taxon>
        <taxon>Bacilli</taxon>
        <taxon>Bacillales</taxon>
        <taxon>Paenibacillaceae</taxon>
        <taxon>Paenibacillus</taxon>
    </lineage>
</organism>
<feature type="domain" description="UvrD-like helicase ATP-binding" evidence="6">
    <location>
        <begin position="201"/>
        <end position="531"/>
    </location>
</feature>
<reference evidence="7 8" key="1">
    <citation type="submission" date="2016-11" db="EMBL/GenBank/DDBJ databases">
        <title>Paenibacillus species isolates.</title>
        <authorList>
            <person name="Beno S.M."/>
        </authorList>
    </citation>
    <scope>NUCLEOTIDE SEQUENCE [LARGE SCALE GENOMIC DNA]</scope>
    <source>
        <strain evidence="7 8">FSL F4-0100</strain>
    </source>
</reference>
<proteinExistence type="predicted"/>
<dbReference type="PANTHER" id="PTHR11070:SF17">
    <property type="entry name" value="DNA HELICASE IV"/>
    <property type="match status" value="1"/>
</dbReference>
<dbReference type="Gene3D" id="3.40.50.300">
    <property type="entry name" value="P-loop containing nucleotide triphosphate hydrolases"/>
    <property type="match status" value="2"/>
</dbReference>
<keyword evidence="3 5" id="KW-0347">Helicase</keyword>
<evidence type="ECO:0000259" key="6">
    <source>
        <dbReference type="PROSITE" id="PS51198"/>
    </source>
</evidence>
<dbReference type="Pfam" id="PF13538">
    <property type="entry name" value="UvrD_C_2"/>
    <property type="match status" value="1"/>
</dbReference>
<dbReference type="GO" id="GO:0005524">
    <property type="term" value="F:ATP binding"/>
    <property type="evidence" value="ECO:0007669"/>
    <property type="project" value="UniProtKB-UniRule"/>
</dbReference>